<keyword evidence="3" id="KW-0285">Flavoprotein</keyword>
<keyword evidence="4" id="KW-0274">FAD</keyword>
<reference evidence="8 9" key="1">
    <citation type="submission" date="2020-08" db="EMBL/GenBank/DDBJ databases">
        <title>Sequencing the genomes of 1000 actinobacteria strains.</title>
        <authorList>
            <person name="Klenk H.-P."/>
        </authorList>
    </citation>
    <scope>NUCLEOTIDE SEQUENCE [LARGE SCALE GENOMIC DNA]</scope>
    <source>
        <strain evidence="8 9">DSM 45823</strain>
    </source>
</reference>
<dbReference type="Proteomes" id="UP000539313">
    <property type="component" value="Unassembled WGS sequence"/>
</dbReference>
<evidence type="ECO:0000256" key="4">
    <source>
        <dbReference type="ARBA" id="ARBA00022827"/>
    </source>
</evidence>
<evidence type="ECO:0000256" key="2">
    <source>
        <dbReference type="ARBA" id="ARBA00010139"/>
    </source>
</evidence>
<dbReference type="GO" id="GO:0016709">
    <property type="term" value="F:oxidoreductase activity, acting on paired donors, with incorporation or reduction of molecular oxygen, NAD(P)H as one donor, and incorporation of one atom of oxygen"/>
    <property type="evidence" value="ECO:0007669"/>
    <property type="project" value="UniProtKB-ARBA"/>
</dbReference>
<sequence length="160" mass="17867">MDTDGKGVERITEKGVVAAGREYEYELDCIIYASGFEVGTEYTRRAGYDITGRDGVRLSEYWSQGMRTLHGIHVHGFPNMFIVQAAQSANLISNIPHNLTSGTRLFQRPTDCTPGYYNNEGQDPAPWARLNVGHPAGPVAFFKHMAKWRTSGDFPGLQFH</sequence>
<comment type="cofactor">
    <cofactor evidence="1">
        <name>FAD</name>
        <dbReference type="ChEBI" id="CHEBI:57692"/>
    </cofactor>
</comment>
<dbReference type="AlphaFoldDB" id="A0A7W3MVL4"/>
<dbReference type="RefSeq" id="WP_220500070.1">
    <property type="nucleotide sequence ID" value="NZ_JACJII010000001.1"/>
</dbReference>
<dbReference type="InterPro" id="IPR050775">
    <property type="entry name" value="FAD-binding_Monooxygenases"/>
</dbReference>
<evidence type="ECO:0000256" key="5">
    <source>
        <dbReference type="ARBA" id="ARBA00022857"/>
    </source>
</evidence>
<dbReference type="PANTHER" id="PTHR43098:SF4">
    <property type="entry name" value="BLR3857 PROTEIN"/>
    <property type="match status" value="1"/>
</dbReference>
<dbReference type="Gene3D" id="3.50.50.60">
    <property type="entry name" value="FAD/NAD(P)-binding domain"/>
    <property type="match status" value="1"/>
</dbReference>
<name>A0A7W3MVL4_9ACTN</name>
<proteinExistence type="inferred from homology"/>
<evidence type="ECO:0000256" key="1">
    <source>
        <dbReference type="ARBA" id="ARBA00001974"/>
    </source>
</evidence>
<comment type="caution">
    <text evidence="8">The sequence shown here is derived from an EMBL/GenBank/DDBJ whole genome shotgun (WGS) entry which is preliminary data.</text>
</comment>
<evidence type="ECO:0008006" key="10">
    <source>
        <dbReference type="Google" id="ProtNLM"/>
    </source>
</evidence>
<evidence type="ECO:0000256" key="7">
    <source>
        <dbReference type="ARBA" id="ARBA00023033"/>
    </source>
</evidence>
<evidence type="ECO:0000313" key="9">
    <source>
        <dbReference type="Proteomes" id="UP000539313"/>
    </source>
</evidence>
<comment type="similarity">
    <text evidence="2">Belongs to the FAD-binding monooxygenase family.</text>
</comment>
<dbReference type="InterPro" id="IPR036188">
    <property type="entry name" value="FAD/NAD-bd_sf"/>
</dbReference>
<dbReference type="EMBL" id="JACJII010000001">
    <property type="protein sequence ID" value="MBA9002691.1"/>
    <property type="molecule type" value="Genomic_DNA"/>
</dbReference>
<gene>
    <name evidence="8" type="ORF">HNR21_001573</name>
</gene>
<keyword evidence="5" id="KW-0521">NADP</keyword>
<keyword evidence="6" id="KW-0560">Oxidoreductase</keyword>
<evidence type="ECO:0000256" key="6">
    <source>
        <dbReference type="ARBA" id="ARBA00023002"/>
    </source>
</evidence>
<evidence type="ECO:0000313" key="8">
    <source>
        <dbReference type="EMBL" id="MBA9002691.1"/>
    </source>
</evidence>
<keyword evidence="9" id="KW-1185">Reference proteome</keyword>
<evidence type="ECO:0000256" key="3">
    <source>
        <dbReference type="ARBA" id="ARBA00022630"/>
    </source>
</evidence>
<dbReference type="PANTHER" id="PTHR43098">
    <property type="entry name" value="L-ORNITHINE N(5)-MONOOXYGENASE-RELATED"/>
    <property type="match status" value="1"/>
</dbReference>
<dbReference type="SUPFAM" id="SSF51905">
    <property type="entry name" value="FAD/NAD(P)-binding domain"/>
    <property type="match status" value="1"/>
</dbReference>
<accession>A0A7W3MVL4</accession>
<organism evidence="8 9">
    <name type="scientific">Thermomonospora cellulosilytica</name>
    <dbReference type="NCBI Taxonomy" id="1411118"/>
    <lineage>
        <taxon>Bacteria</taxon>
        <taxon>Bacillati</taxon>
        <taxon>Actinomycetota</taxon>
        <taxon>Actinomycetes</taxon>
        <taxon>Streptosporangiales</taxon>
        <taxon>Thermomonosporaceae</taxon>
        <taxon>Thermomonospora</taxon>
    </lineage>
</organism>
<keyword evidence="7" id="KW-0503">Monooxygenase</keyword>
<protein>
    <recommendedName>
        <fullName evidence="10">Monooxygenase</fullName>
    </recommendedName>
</protein>